<name>A0A6L3X2W5_9ENTR</name>
<dbReference type="Gene3D" id="3.40.50.1820">
    <property type="entry name" value="alpha/beta hydrolase"/>
    <property type="match status" value="1"/>
</dbReference>
<gene>
    <name evidence="1" type="ORF">F9C29_33335</name>
</gene>
<evidence type="ECO:0000313" key="2">
    <source>
        <dbReference type="Proteomes" id="UP000476281"/>
    </source>
</evidence>
<dbReference type="AlphaFoldDB" id="A0A6L3X2W5"/>
<evidence type="ECO:0000313" key="1">
    <source>
        <dbReference type="EMBL" id="KAB2436820.1"/>
    </source>
</evidence>
<dbReference type="Proteomes" id="UP000476281">
    <property type="component" value="Unassembled WGS sequence"/>
</dbReference>
<organism evidence="1 2">
    <name type="scientific">Enterobacter hormaechei</name>
    <dbReference type="NCBI Taxonomy" id="158836"/>
    <lineage>
        <taxon>Bacteria</taxon>
        <taxon>Pseudomonadati</taxon>
        <taxon>Pseudomonadota</taxon>
        <taxon>Gammaproteobacteria</taxon>
        <taxon>Enterobacterales</taxon>
        <taxon>Enterobacteriaceae</taxon>
        <taxon>Enterobacter</taxon>
        <taxon>Enterobacter cloacae complex</taxon>
    </lineage>
</organism>
<reference evidence="1 2" key="1">
    <citation type="submission" date="2019-09" db="EMBL/GenBank/DDBJ databases">
        <title>Reversal of blaTEM antimicrobial resistance by CRISPR-Cas9 in clinical E. coli and other Enterobacteriaceae strains.</title>
        <authorList>
            <person name="Tagliaferri T."/>
            <person name="Guimaraes N."/>
            <person name="Pereira M."/>
            <person name="Felicori L."/>
            <person name="Horz H.-P."/>
            <person name="Santos S."/>
            <person name="Mendes T."/>
        </authorList>
    </citation>
    <scope>NUCLEOTIDE SEQUENCE [LARGE SCALE GENOMIC DNA]</scope>
    <source>
        <strain evidence="1 2">E2_blaTEM_MG</strain>
    </source>
</reference>
<comment type="caution">
    <text evidence="1">The sequence shown here is derived from an EMBL/GenBank/DDBJ whole genome shotgun (WGS) entry which is preliminary data.</text>
</comment>
<accession>A0A6L3X2W5</accession>
<dbReference type="InterPro" id="IPR029058">
    <property type="entry name" value="AB_hydrolase_fold"/>
</dbReference>
<proteinExistence type="predicted"/>
<feature type="non-terminal residue" evidence="1">
    <location>
        <position position="1"/>
    </location>
</feature>
<sequence length="73" mass="7533">ATPGGNRETHAAGVLTKIHATLATLEDKGVNAAFWDFPNLGHGPMFNASFRGALLDISGENAGNTAGCHSLSR</sequence>
<protein>
    <submittedName>
        <fullName evidence="1">Salmochelin siderophore protein IroE</fullName>
    </submittedName>
</protein>
<dbReference type="EMBL" id="WBSZ01002416">
    <property type="protein sequence ID" value="KAB2436820.1"/>
    <property type="molecule type" value="Genomic_DNA"/>
</dbReference>